<sequence>MEATLYVIPGSHPCAAAERALELKGIPYERVDLLPLVHRIVQHRRFGGTTVPGAVLGDERVLGSMAIIRRLDELVPDPPLRPADPDARREVDQAERWGDEVLQPIVRRLSWAVLQRAPGAMITYAEGAELPVPARIATLGSGLTARLSSRVNGASDPAVRADLANLPHHLDRVDRWIEHGVLGGPRPNAADLQIGASLRLALTFGDLAPVVDARPGGRLAREQFPRFPGHVPAGTLPSAWLPAAAAA</sequence>
<dbReference type="InterPro" id="IPR036249">
    <property type="entry name" value="Thioredoxin-like_sf"/>
</dbReference>
<dbReference type="InterPro" id="IPR004045">
    <property type="entry name" value="Glutathione_S-Trfase_N"/>
</dbReference>
<dbReference type="SUPFAM" id="SSF52833">
    <property type="entry name" value="Thioredoxin-like"/>
    <property type="match status" value="1"/>
</dbReference>
<gene>
    <name evidence="2" type="ORF">AVDCRST_MAG30-1756</name>
</gene>
<dbReference type="CDD" id="cd00299">
    <property type="entry name" value="GST_C_family"/>
    <property type="match status" value="1"/>
</dbReference>
<dbReference type="Gene3D" id="1.20.1050.10">
    <property type="match status" value="1"/>
</dbReference>
<dbReference type="PROSITE" id="PS50404">
    <property type="entry name" value="GST_NTER"/>
    <property type="match status" value="1"/>
</dbReference>
<evidence type="ECO:0000313" key="2">
    <source>
        <dbReference type="EMBL" id="CAA9498269.1"/>
    </source>
</evidence>
<feature type="domain" description="GST N-terminal" evidence="1">
    <location>
        <begin position="1"/>
        <end position="79"/>
    </location>
</feature>
<dbReference type="CDD" id="cd00570">
    <property type="entry name" value="GST_N_family"/>
    <property type="match status" value="1"/>
</dbReference>
<dbReference type="Pfam" id="PF13417">
    <property type="entry name" value="GST_N_3"/>
    <property type="match status" value="1"/>
</dbReference>
<accession>A0A6J4SNZ5</accession>
<name>A0A6J4SNZ5_9ACTN</name>
<dbReference type="Gene3D" id="3.40.30.10">
    <property type="entry name" value="Glutaredoxin"/>
    <property type="match status" value="1"/>
</dbReference>
<dbReference type="InterPro" id="IPR036282">
    <property type="entry name" value="Glutathione-S-Trfase_C_sf"/>
</dbReference>
<protein>
    <recommendedName>
        <fullName evidence="1">GST N-terminal domain-containing protein</fullName>
    </recommendedName>
</protein>
<organism evidence="2">
    <name type="scientific">uncultured Solirubrobacteraceae bacterium</name>
    <dbReference type="NCBI Taxonomy" id="1162706"/>
    <lineage>
        <taxon>Bacteria</taxon>
        <taxon>Bacillati</taxon>
        <taxon>Actinomycetota</taxon>
        <taxon>Thermoleophilia</taxon>
        <taxon>Solirubrobacterales</taxon>
        <taxon>Solirubrobacteraceae</taxon>
        <taxon>environmental samples</taxon>
    </lineage>
</organism>
<dbReference type="SUPFAM" id="SSF47616">
    <property type="entry name" value="GST C-terminal domain-like"/>
    <property type="match status" value="1"/>
</dbReference>
<reference evidence="2" key="1">
    <citation type="submission" date="2020-02" db="EMBL/GenBank/DDBJ databases">
        <authorList>
            <person name="Meier V. D."/>
        </authorList>
    </citation>
    <scope>NUCLEOTIDE SEQUENCE</scope>
    <source>
        <strain evidence="2">AVDCRST_MAG30</strain>
    </source>
</reference>
<evidence type="ECO:0000259" key="1">
    <source>
        <dbReference type="PROSITE" id="PS50404"/>
    </source>
</evidence>
<dbReference type="AlphaFoldDB" id="A0A6J4SNZ5"/>
<proteinExistence type="predicted"/>
<dbReference type="EMBL" id="CADCVS010000235">
    <property type="protein sequence ID" value="CAA9498269.1"/>
    <property type="molecule type" value="Genomic_DNA"/>
</dbReference>